<name>A0A383D4Z2_9ZZZZ</name>
<dbReference type="EMBL" id="UINC01213938">
    <property type="protein sequence ID" value="SVE38938.1"/>
    <property type="molecule type" value="Genomic_DNA"/>
</dbReference>
<dbReference type="AlphaFoldDB" id="A0A383D4Z2"/>
<evidence type="ECO:0000313" key="1">
    <source>
        <dbReference type="EMBL" id="SVE38938.1"/>
    </source>
</evidence>
<feature type="non-terminal residue" evidence="1">
    <location>
        <position position="42"/>
    </location>
</feature>
<reference evidence="1" key="1">
    <citation type="submission" date="2018-05" db="EMBL/GenBank/DDBJ databases">
        <authorList>
            <person name="Lanie J.A."/>
            <person name="Ng W.-L."/>
            <person name="Kazmierczak K.M."/>
            <person name="Andrzejewski T.M."/>
            <person name="Davidsen T.M."/>
            <person name="Wayne K.J."/>
            <person name="Tettelin H."/>
            <person name="Glass J.I."/>
            <person name="Rusch D."/>
            <person name="Podicherti R."/>
            <person name="Tsui H.-C.T."/>
            <person name="Winkler M.E."/>
        </authorList>
    </citation>
    <scope>NUCLEOTIDE SEQUENCE</scope>
</reference>
<proteinExistence type="predicted"/>
<feature type="non-terminal residue" evidence="1">
    <location>
        <position position="1"/>
    </location>
</feature>
<protein>
    <submittedName>
        <fullName evidence="1">Uncharacterized protein</fullName>
    </submittedName>
</protein>
<accession>A0A383D4Z2</accession>
<organism evidence="1">
    <name type="scientific">marine metagenome</name>
    <dbReference type="NCBI Taxonomy" id="408172"/>
    <lineage>
        <taxon>unclassified sequences</taxon>
        <taxon>metagenomes</taxon>
        <taxon>ecological metagenomes</taxon>
    </lineage>
</organism>
<gene>
    <name evidence="1" type="ORF">METZ01_LOCUS491792</name>
</gene>
<sequence length="42" mass="4396">VNFKGSAPVLPTIYLKGAKAPWNGVPPVPARIDLSSVEVPIP</sequence>